<evidence type="ECO:0000313" key="1">
    <source>
        <dbReference type="EMBL" id="OAT04966.1"/>
    </source>
</evidence>
<dbReference type="AlphaFoldDB" id="A0A179UAC7"/>
<organism evidence="1 2">
    <name type="scientific">Blastomyces gilchristii (strain SLH14081)</name>
    <name type="common">Blastomyces dermatitidis</name>
    <dbReference type="NCBI Taxonomy" id="559298"/>
    <lineage>
        <taxon>Eukaryota</taxon>
        <taxon>Fungi</taxon>
        <taxon>Dikarya</taxon>
        <taxon>Ascomycota</taxon>
        <taxon>Pezizomycotina</taxon>
        <taxon>Eurotiomycetes</taxon>
        <taxon>Eurotiomycetidae</taxon>
        <taxon>Onygenales</taxon>
        <taxon>Ajellomycetaceae</taxon>
        <taxon>Blastomyces</taxon>
    </lineage>
</organism>
<protein>
    <submittedName>
        <fullName evidence="1">Uncharacterized protein</fullName>
    </submittedName>
</protein>
<keyword evidence="2" id="KW-1185">Reference proteome</keyword>
<dbReference type="RefSeq" id="XP_031576459.1">
    <property type="nucleotide sequence ID" value="XM_031724336.1"/>
</dbReference>
<dbReference type="KEGG" id="bgh:BDBG_16371"/>
<sequence>TQMSIYKQEPVLSEQTSKSLRSLLKKSLININIRYTLTITNQNILLSTAD</sequence>
<evidence type="ECO:0000313" key="2">
    <source>
        <dbReference type="Proteomes" id="UP000002038"/>
    </source>
</evidence>
<proteinExistence type="predicted"/>
<gene>
    <name evidence="1" type="ORF">BDBG_16371</name>
</gene>
<reference evidence="2" key="1">
    <citation type="journal article" date="2015" name="PLoS Genet.">
        <title>The dynamic genome and transcriptome of the human fungal pathogen Blastomyces and close relative Emmonsia.</title>
        <authorList>
            <person name="Munoz J.F."/>
            <person name="Gauthier G.M."/>
            <person name="Desjardins C.A."/>
            <person name="Gallo J.E."/>
            <person name="Holder J."/>
            <person name="Sullivan T.D."/>
            <person name="Marty A.J."/>
            <person name="Carmen J.C."/>
            <person name="Chen Z."/>
            <person name="Ding L."/>
            <person name="Gujja S."/>
            <person name="Magrini V."/>
            <person name="Misas E."/>
            <person name="Mitreva M."/>
            <person name="Priest M."/>
            <person name="Saif S."/>
            <person name="Whiston E.A."/>
            <person name="Young S."/>
            <person name="Zeng Q."/>
            <person name="Goldman W.E."/>
            <person name="Mardis E.R."/>
            <person name="Taylor J.W."/>
            <person name="McEwen J.G."/>
            <person name="Clay O.K."/>
            <person name="Klein B.S."/>
            <person name="Cuomo C.A."/>
        </authorList>
    </citation>
    <scope>NUCLEOTIDE SEQUENCE [LARGE SCALE GENOMIC DNA]</scope>
    <source>
        <strain evidence="2">SLH14081</strain>
    </source>
</reference>
<dbReference type="GeneID" id="42528515"/>
<feature type="non-terminal residue" evidence="1">
    <location>
        <position position="50"/>
    </location>
</feature>
<name>A0A179UAC7_BLAGS</name>
<feature type="non-terminal residue" evidence="1">
    <location>
        <position position="1"/>
    </location>
</feature>
<accession>A0A179UAC7</accession>
<dbReference type="EMBL" id="GG657449">
    <property type="protein sequence ID" value="OAT04966.1"/>
    <property type="molecule type" value="Genomic_DNA"/>
</dbReference>
<dbReference type="VEuPathDB" id="FungiDB:BDBG_16371"/>
<dbReference type="Proteomes" id="UP000002038">
    <property type="component" value="Unassembled WGS sequence"/>
</dbReference>